<dbReference type="InterPro" id="IPR006136">
    <property type="entry name" value="FlhB"/>
</dbReference>
<keyword evidence="7 13" id="KW-1005">Bacterial flagellum biogenesis</keyword>
<evidence type="ECO:0000256" key="11">
    <source>
        <dbReference type="ARBA" id="ARBA00023225"/>
    </source>
</evidence>
<keyword evidence="15" id="KW-0969">Cilium</keyword>
<keyword evidence="15" id="KW-0966">Cell projection</keyword>
<evidence type="ECO:0000256" key="14">
    <source>
        <dbReference type="SAM" id="MobiDB-lite"/>
    </source>
</evidence>
<sequence length="381" mass="42028">MSQESDNEKTEDPTPTKLAKSREEGQIPRSKELTTLLMLLVGWGLMVGGGESLARSLMHLLHNGLTFDRLLTADPAHMLRRAASLLGQASLATLPFVCGLFITAIAAQPIVGGLNLSAKSIKLNLKKLNPLSGIKRMFSAQMASEMLKAILKVLLASLGGGLYLLLNKEKFIRLIFEPLGMALSDIASLLIGCMLAVILSLIPMVAFDVIYQIYSNWKKLRMSHQEIKDEFKKQEGDPLIKNRVRQMQRAMSQQRMMSDVPDADVVVNNPTHYSVALKYQDGSLGAPKVVAKGSGLIALRIRELAESHRVPMLEAPPLARALYRHCEIGAPIPADLYNAVAEVLAWVYGLRRWRKGFGQRPVTPENLPVPDALDFAQESKE</sequence>
<dbReference type="InterPro" id="IPR006135">
    <property type="entry name" value="T3SS_substrate_exporter"/>
</dbReference>
<dbReference type="SUPFAM" id="SSF160544">
    <property type="entry name" value="EscU C-terminal domain-like"/>
    <property type="match status" value="1"/>
</dbReference>
<dbReference type="EMBL" id="JBANEI010000017">
    <property type="protein sequence ID" value="MEI2683885.1"/>
    <property type="molecule type" value="Genomic_DNA"/>
</dbReference>
<keyword evidence="9 13" id="KW-1133">Transmembrane helix</keyword>
<organism evidence="15 16">
    <name type="scientific">Erwinia aphidicola</name>
    <dbReference type="NCBI Taxonomy" id="68334"/>
    <lineage>
        <taxon>Bacteria</taxon>
        <taxon>Pseudomonadati</taxon>
        <taxon>Pseudomonadota</taxon>
        <taxon>Gammaproteobacteria</taxon>
        <taxon>Enterobacterales</taxon>
        <taxon>Erwiniaceae</taxon>
        <taxon>Erwinia</taxon>
    </lineage>
</organism>
<evidence type="ECO:0000256" key="12">
    <source>
        <dbReference type="ARBA" id="ARBA00025078"/>
    </source>
</evidence>
<keyword evidence="11 13" id="KW-1006">Bacterial flagellum protein export</keyword>
<comment type="function">
    <text evidence="12 13">Required for formation of the rod structure in the basal body of the flagellar apparatus. Together with FliI and FliH, may constitute the export apparatus of flagellin.</text>
</comment>
<evidence type="ECO:0000256" key="4">
    <source>
        <dbReference type="ARBA" id="ARBA00022448"/>
    </source>
</evidence>
<evidence type="ECO:0000256" key="6">
    <source>
        <dbReference type="ARBA" id="ARBA00022692"/>
    </source>
</evidence>
<evidence type="ECO:0000313" key="16">
    <source>
        <dbReference type="Proteomes" id="UP001306592"/>
    </source>
</evidence>
<dbReference type="PANTHER" id="PTHR30531:SF12">
    <property type="entry name" value="FLAGELLAR BIOSYNTHETIC PROTEIN FLHB"/>
    <property type="match status" value="1"/>
</dbReference>
<feature type="transmembrane region" description="Helical" evidence="13">
    <location>
        <begin position="94"/>
        <end position="118"/>
    </location>
</feature>
<dbReference type="RefSeq" id="WP_099753762.1">
    <property type="nucleotide sequence ID" value="NZ_CAKKMT010000004.1"/>
</dbReference>
<keyword evidence="5 13" id="KW-1003">Cell membrane</keyword>
<feature type="region of interest" description="Disordered" evidence="14">
    <location>
        <begin position="1"/>
        <end position="26"/>
    </location>
</feature>
<evidence type="ECO:0000313" key="15">
    <source>
        <dbReference type="EMBL" id="MEI2683885.1"/>
    </source>
</evidence>
<evidence type="ECO:0000256" key="13">
    <source>
        <dbReference type="RuleBase" id="RU364091"/>
    </source>
</evidence>
<proteinExistence type="inferred from homology"/>
<dbReference type="Gene3D" id="3.40.1690.10">
    <property type="entry name" value="secretion proteins EscU"/>
    <property type="match status" value="1"/>
</dbReference>
<feature type="transmembrane region" description="Helical" evidence="13">
    <location>
        <begin position="146"/>
        <end position="166"/>
    </location>
</feature>
<feature type="transmembrane region" description="Helical" evidence="13">
    <location>
        <begin position="186"/>
        <end position="211"/>
    </location>
</feature>
<evidence type="ECO:0000256" key="9">
    <source>
        <dbReference type="ARBA" id="ARBA00022989"/>
    </source>
</evidence>
<keyword evidence="10 13" id="KW-0472">Membrane</keyword>
<comment type="caution">
    <text evidence="13">Lacks conserved residue(s) required for the propagation of feature annotation.</text>
</comment>
<dbReference type="PRINTS" id="PR00950">
    <property type="entry name" value="TYPE3IMSPROT"/>
</dbReference>
<evidence type="ECO:0000256" key="5">
    <source>
        <dbReference type="ARBA" id="ARBA00022475"/>
    </source>
</evidence>
<evidence type="ECO:0000256" key="1">
    <source>
        <dbReference type="ARBA" id="ARBA00004651"/>
    </source>
</evidence>
<keyword evidence="16" id="KW-1185">Reference proteome</keyword>
<reference evidence="15 16" key="1">
    <citation type="submission" date="2024-02" db="EMBL/GenBank/DDBJ databases">
        <title>First report Erwinia aphidicola in onion in Chile.</title>
        <authorList>
            <person name="Valenzuela M."/>
            <person name="Pena M."/>
            <person name="Dutta B."/>
        </authorList>
    </citation>
    <scope>NUCLEOTIDE SEQUENCE [LARGE SCALE GENOMIC DNA]</scope>
    <source>
        <strain evidence="15 16">QCJ3A</strain>
    </source>
</reference>
<evidence type="ECO:0000256" key="7">
    <source>
        <dbReference type="ARBA" id="ARBA00022795"/>
    </source>
</evidence>
<evidence type="ECO:0000256" key="3">
    <source>
        <dbReference type="ARBA" id="ARBA00021622"/>
    </source>
</evidence>
<comment type="subcellular location">
    <subcellularLocation>
        <location evidence="1">Cell membrane</location>
        <topology evidence="1">Multi-pass membrane protein</topology>
    </subcellularLocation>
</comment>
<dbReference type="Pfam" id="PF01312">
    <property type="entry name" value="Bac_export_2"/>
    <property type="match status" value="1"/>
</dbReference>
<comment type="caution">
    <text evidence="15">The sequence shown here is derived from an EMBL/GenBank/DDBJ whole genome shotgun (WGS) entry which is preliminary data.</text>
</comment>
<keyword evidence="4 13" id="KW-0813">Transport</keyword>
<gene>
    <name evidence="13 15" type="primary">flhB</name>
    <name evidence="15" type="ORF">V8N49_19750</name>
</gene>
<dbReference type="Gene3D" id="6.10.250.2080">
    <property type="match status" value="1"/>
</dbReference>
<evidence type="ECO:0000256" key="2">
    <source>
        <dbReference type="ARBA" id="ARBA00010690"/>
    </source>
</evidence>
<dbReference type="InterPro" id="IPR029025">
    <property type="entry name" value="T3SS_substrate_exporter_C"/>
</dbReference>
<keyword evidence="6 13" id="KW-0812">Transmembrane</keyword>
<evidence type="ECO:0000256" key="8">
    <source>
        <dbReference type="ARBA" id="ARBA00022927"/>
    </source>
</evidence>
<evidence type="ECO:0000256" key="10">
    <source>
        <dbReference type="ARBA" id="ARBA00023136"/>
    </source>
</evidence>
<dbReference type="NCBIfam" id="TIGR00328">
    <property type="entry name" value="flhB"/>
    <property type="match status" value="1"/>
</dbReference>
<comment type="similarity">
    <text evidence="2 13">Belongs to the type III secretion exporter family.</text>
</comment>
<keyword evidence="15" id="KW-0282">Flagellum</keyword>
<name>A0ABU8DK60_ERWAP</name>
<dbReference type="Proteomes" id="UP001306592">
    <property type="component" value="Unassembled WGS sequence"/>
</dbReference>
<protein>
    <recommendedName>
        <fullName evidence="3 13">Flagellar biosynthetic protein FlhB</fullName>
    </recommendedName>
</protein>
<accession>A0ABU8DK60</accession>
<dbReference type="PANTHER" id="PTHR30531">
    <property type="entry name" value="FLAGELLAR BIOSYNTHETIC PROTEIN FLHB"/>
    <property type="match status" value="1"/>
</dbReference>
<keyword evidence="8 13" id="KW-0653">Protein transport</keyword>